<dbReference type="PANTHER" id="PTHR11236">
    <property type="entry name" value="AMINOBENZOATE/ANTHRANILATE SYNTHASE"/>
    <property type="match status" value="1"/>
</dbReference>
<gene>
    <name evidence="2" type="ordered locus">Dde_3618</name>
</gene>
<dbReference type="SUPFAM" id="SSF56322">
    <property type="entry name" value="ADC synthase"/>
    <property type="match status" value="1"/>
</dbReference>
<dbReference type="GO" id="GO:0000162">
    <property type="term" value="P:L-tryptophan biosynthetic process"/>
    <property type="evidence" value="ECO:0007669"/>
    <property type="project" value="TreeGrafter"/>
</dbReference>
<dbReference type="Proteomes" id="UP000002710">
    <property type="component" value="Chromosome"/>
</dbReference>
<dbReference type="RefSeq" id="WP_011369292.1">
    <property type="nucleotide sequence ID" value="NC_007519.1"/>
</dbReference>
<evidence type="ECO:0000259" key="1">
    <source>
        <dbReference type="Pfam" id="PF00425"/>
    </source>
</evidence>
<dbReference type="PANTHER" id="PTHR11236:SF50">
    <property type="entry name" value="AMINODEOXYCHORISMATE SYNTHASE COMPONENT 1"/>
    <property type="match status" value="1"/>
</dbReference>
<dbReference type="Gene3D" id="3.60.120.10">
    <property type="entry name" value="Anthranilate synthase"/>
    <property type="match status" value="1"/>
</dbReference>
<keyword evidence="3" id="KW-1185">Reference proteome</keyword>
<dbReference type="InterPro" id="IPR015890">
    <property type="entry name" value="Chorismate_C"/>
</dbReference>
<sequence length="422" mass="46837">MLLSAPPARAESCADVCAGSPAPRQDVPLHPMHESEFMAGIEPVESLHITAATPREHMQRFCSNRHTPVIGYLSYTYGMEQYGIAAREHSFPAGLLRRYQCVVTGCTRTGRLRLLADRHADSGLVDSLCRLLQAGSPEPPRPHTPVTAAGPLRQSLTREEYQEGVRQTQRHIAAGDTYQLNLSIRFDLPLATPPDTTALFLHLWLNRPAPFYALLHDGPLTIVSTSPERYLRISRGTVLTQPIKGTLAFDTWQPQLVHTLTSSPKERAELSMIVDLLRNDISTRCRFGSVRVTDHCSTFVVDRLIQMYSNVHGILRPDSTPLDLLLDAFPGGSVTGCPKLRTMQIIDRLEPHSRDLYCGSIFCFNGPDHLDASVAIRTGWHDARTGVFSWFAGSGLVTDSVPENEYAETMAKARKFQEALCP</sequence>
<dbReference type="eggNOG" id="COG0147">
    <property type="taxonomic scope" value="Bacteria"/>
</dbReference>
<dbReference type="STRING" id="207559.Dde_3618"/>
<reference evidence="2 3" key="1">
    <citation type="journal article" date="2011" name="J. Bacteriol.">
        <title>Complete genome sequence and updated annotation of Desulfovibrio alaskensis G20.</title>
        <authorList>
            <person name="Hauser L.J."/>
            <person name="Land M.L."/>
            <person name="Brown S.D."/>
            <person name="Larimer F."/>
            <person name="Keller K.L."/>
            <person name="Rapp-Giles B.J."/>
            <person name="Price M.N."/>
            <person name="Lin M."/>
            <person name="Bruce D.C."/>
            <person name="Detter J.C."/>
            <person name="Tapia R."/>
            <person name="Han C.S."/>
            <person name="Goodwin L.A."/>
            <person name="Cheng J.F."/>
            <person name="Pitluck S."/>
            <person name="Copeland A."/>
            <person name="Lucas S."/>
            <person name="Nolan M."/>
            <person name="Lapidus A.L."/>
            <person name="Palumbo A.V."/>
            <person name="Wall J.D."/>
        </authorList>
    </citation>
    <scope>NUCLEOTIDE SEQUENCE [LARGE SCALE GENOMIC DNA]</scope>
    <source>
        <strain evidence="3">ATCC BAA 1058 / DSM 17464 / G20</strain>
    </source>
</reference>
<dbReference type="AlphaFoldDB" id="Q30V85"/>
<dbReference type="EC" id="4.1.3.27" evidence="2"/>
<dbReference type="GO" id="GO:0046820">
    <property type="term" value="F:4-amino-4-deoxychorismate synthase activity"/>
    <property type="evidence" value="ECO:0007669"/>
    <property type="project" value="TreeGrafter"/>
</dbReference>
<accession>Q30V85</accession>
<proteinExistence type="predicted"/>
<name>Q30V85_OLEA2</name>
<dbReference type="InterPro" id="IPR019999">
    <property type="entry name" value="Anth_synth_I-like"/>
</dbReference>
<protein>
    <submittedName>
        <fullName evidence="2">Anthranilate synthase</fullName>
        <ecNumber evidence="2">4.1.3.27</ecNumber>
    </submittedName>
</protein>
<organism evidence="2 3">
    <name type="scientific">Oleidesulfovibrio alaskensis (strain ATCC BAA-1058 / DSM 17464 / G20)</name>
    <name type="common">Desulfovibrio alaskensis</name>
    <dbReference type="NCBI Taxonomy" id="207559"/>
    <lineage>
        <taxon>Bacteria</taxon>
        <taxon>Pseudomonadati</taxon>
        <taxon>Thermodesulfobacteriota</taxon>
        <taxon>Desulfovibrionia</taxon>
        <taxon>Desulfovibrionales</taxon>
        <taxon>Desulfovibrionaceae</taxon>
        <taxon>Oleidesulfovibrio</taxon>
    </lineage>
</organism>
<evidence type="ECO:0000313" key="2">
    <source>
        <dbReference type="EMBL" id="ABB40411.1"/>
    </source>
</evidence>
<keyword evidence="2" id="KW-0456">Lyase</keyword>
<dbReference type="InterPro" id="IPR005801">
    <property type="entry name" value="ADC_synthase"/>
</dbReference>
<dbReference type="GO" id="GO:0004049">
    <property type="term" value="F:anthranilate synthase activity"/>
    <property type="evidence" value="ECO:0007669"/>
    <property type="project" value="UniProtKB-EC"/>
</dbReference>
<dbReference type="HOGENOM" id="CLU_006493_7_2_7"/>
<dbReference type="EMBL" id="CP000112">
    <property type="protein sequence ID" value="ABB40411.1"/>
    <property type="molecule type" value="Genomic_DNA"/>
</dbReference>
<dbReference type="Pfam" id="PF00425">
    <property type="entry name" value="Chorismate_bind"/>
    <property type="match status" value="1"/>
</dbReference>
<dbReference type="KEGG" id="dde:Dde_3618"/>
<evidence type="ECO:0000313" key="3">
    <source>
        <dbReference type="Proteomes" id="UP000002710"/>
    </source>
</evidence>
<feature type="domain" description="Chorismate-utilising enzyme C-terminal" evidence="1">
    <location>
        <begin position="158"/>
        <end position="412"/>
    </location>
</feature>